<geneLocation type="plasmid" evidence="1 2">
    <name>pBN2</name>
</geneLocation>
<dbReference type="Gene3D" id="1.10.760.10">
    <property type="entry name" value="Cytochrome c-like domain"/>
    <property type="match status" value="1"/>
</dbReference>
<dbReference type="RefSeq" id="WP_095423605.1">
    <property type="nucleotide sequence ID" value="NZ_CP022992.1"/>
</dbReference>
<dbReference type="GO" id="GO:0020037">
    <property type="term" value="F:heme binding"/>
    <property type="evidence" value="ECO:0007669"/>
    <property type="project" value="InterPro"/>
</dbReference>
<name>A0A248VXT5_9BURK</name>
<keyword evidence="1" id="KW-0614">Plasmid</keyword>
<reference evidence="1 2" key="1">
    <citation type="submission" date="2017-08" db="EMBL/GenBank/DDBJ databases">
        <title>Identification and genetic characteristics of simultaneous BTEX- and naphthalene-degrading Paraburkholderia sp. BN5 isolated from petroleum-contaminated soil.</title>
        <authorList>
            <person name="Lee Y."/>
            <person name="Jeon C.O."/>
        </authorList>
    </citation>
    <scope>NUCLEOTIDE SEQUENCE [LARGE SCALE GENOMIC DNA]</scope>
    <source>
        <strain evidence="1 2">BN5</strain>
        <plasmid evidence="1 2">pBN2</plasmid>
    </source>
</reference>
<dbReference type="OrthoDB" id="8593494at2"/>
<dbReference type="GO" id="GO:0009055">
    <property type="term" value="F:electron transfer activity"/>
    <property type="evidence" value="ECO:0007669"/>
    <property type="project" value="InterPro"/>
</dbReference>
<dbReference type="InterPro" id="IPR036909">
    <property type="entry name" value="Cyt_c-like_dom_sf"/>
</dbReference>
<dbReference type="Proteomes" id="UP000215158">
    <property type="component" value="Plasmid pBN2"/>
</dbReference>
<proteinExistence type="predicted"/>
<accession>A0A248VXT5</accession>
<gene>
    <name evidence="1" type="ORF">CJU94_37320</name>
</gene>
<evidence type="ECO:0000313" key="2">
    <source>
        <dbReference type="Proteomes" id="UP000215158"/>
    </source>
</evidence>
<keyword evidence="2" id="KW-1185">Reference proteome</keyword>
<evidence type="ECO:0000313" key="1">
    <source>
        <dbReference type="EMBL" id="ASW03841.1"/>
    </source>
</evidence>
<dbReference type="KEGG" id="parb:CJU94_37320"/>
<dbReference type="AlphaFoldDB" id="A0A248VXT5"/>
<sequence>MNLKLLRIAAVWAAPVAVGAIAALTGSHYLPESIAGQAQRQAALVPPVHFAPLDVSLPAGSTLFPPGEGAEIANANCVMCHSTGMVLRQPPLTTPEWKTEIMKMRNGFGAPIPLDQVDQLAHYLGVINGKKNEAGPSGVDNQAS</sequence>
<dbReference type="EMBL" id="CP022992">
    <property type="protein sequence ID" value="ASW03841.1"/>
    <property type="molecule type" value="Genomic_DNA"/>
</dbReference>
<dbReference type="SUPFAM" id="SSF46626">
    <property type="entry name" value="Cytochrome c"/>
    <property type="match status" value="1"/>
</dbReference>
<protein>
    <recommendedName>
        <fullName evidence="3">Cytochrome c</fullName>
    </recommendedName>
</protein>
<evidence type="ECO:0008006" key="3">
    <source>
        <dbReference type="Google" id="ProtNLM"/>
    </source>
</evidence>
<organism evidence="1 2">
    <name type="scientific">Paraburkholderia aromaticivorans</name>
    <dbReference type="NCBI Taxonomy" id="2026199"/>
    <lineage>
        <taxon>Bacteria</taxon>
        <taxon>Pseudomonadati</taxon>
        <taxon>Pseudomonadota</taxon>
        <taxon>Betaproteobacteria</taxon>
        <taxon>Burkholderiales</taxon>
        <taxon>Burkholderiaceae</taxon>
        <taxon>Paraburkholderia</taxon>
    </lineage>
</organism>